<dbReference type="Pfam" id="PF12146">
    <property type="entry name" value="Hydrolase_4"/>
    <property type="match status" value="1"/>
</dbReference>
<gene>
    <name evidence="3" type="ORF">FH969_02135</name>
</gene>
<dbReference type="GO" id="GO:0016787">
    <property type="term" value="F:hydrolase activity"/>
    <property type="evidence" value="ECO:0007669"/>
    <property type="project" value="UniProtKB-KW"/>
</dbReference>
<dbReference type="RefSeq" id="WP_139985794.1">
    <property type="nucleotide sequence ID" value="NZ_VENP01000004.1"/>
</dbReference>
<name>A0A5C5BFS6_9MICO</name>
<reference evidence="3 4" key="1">
    <citation type="submission" date="2019-06" db="EMBL/GenBank/DDBJ databases">
        <title>Draft genome sequence of Miniimonas arenae KCTC 19750T isolated from sea sand.</title>
        <authorList>
            <person name="Park S.-J."/>
        </authorList>
    </citation>
    <scope>NUCLEOTIDE SEQUENCE [LARGE SCALE GENOMIC DNA]</scope>
    <source>
        <strain evidence="3 4">KCTC 19750</strain>
    </source>
</reference>
<feature type="region of interest" description="Disordered" evidence="1">
    <location>
        <begin position="1"/>
        <end position="20"/>
    </location>
</feature>
<comment type="caution">
    <text evidence="3">The sequence shown here is derived from an EMBL/GenBank/DDBJ whole genome shotgun (WGS) entry which is preliminary data.</text>
</comment>
<dbReference type="Gene3D" id="3.40.50.1820">
    <property type="entry name" value="alpha/beta hydrolase"/>
    <property type="match status" value="1"/>
</dbReference>
<evidence type="ECO:0000313" key="4">
    <source>
        <dbReference type="Proteomes" id="UP000313849"/>
    </source>
</evidence>
<dbReference type="InterPro" id="IPR029058">
    <property type="entry name" value="AB_hydrolase_fold"/>
</dbReference>
<evidence type="ECO:0000313" key="3">
    <source>
        <dbReference type="EMBL" id="TNU76700.1"/>
    </source>
</evidence>
<dbReference type="EMBL" id="VENP01000004">
    <property type="protein sequence ID" value="TNU76700.1"/>
    <property type="molecule type" value="Genomic_DNA"/>
</dbReference>
<dbReference type="Proteomes" id="UP000313849">
    <property type="component" value="Unassembled WGS sequence"/>
</dbReference>
<dbReference type="InterPro" id="IPR051044">
    <property type="entry name" value="MAG_DAG_Lipase"/>
</dbReference>
<protein>
    <submittedName>
        <fullName evidence="3">Alpha/beta hydrolase</fullName>
    </submittedName>
</protein>
<keyword evidence="3" id="KW-0378">Hydrolase</keyword>
<proteinExistence type="predicted"/>
<organism evidence="3 4">
    <name type="scientific">Miniimonas arenae</name>
    <dbReference type="NCBI Taxonomy" id="676201"/>
    <lineage>
        <taxon>Bacteria</taxon>
        <taxon>Bacillati</taxon>
        <taxon>Actinomycetota</taxon>
        <taxon>Actinomycetes</taxon>
        <taxon>Micrococcales</taxon>
        <taxon>Beutenbergiaceae</taxon>
        <taxon>Miniimonas</taxon>
    </lineage>
</organism>
<evidence type="ECO:0000256" key="1">
    <source>
        <dbReference type="SAM" id="MobiDB-lite"/>
    </source>
</evidence>
<feature type="domain" description="Serine aminopeptidase S33" evidence="2">
    <location>
        <begin position="116"/>
        <end position="260"/>
    </location>
</feature>
<accession>A0A5C5BFS6</accession>
<feature type="region of interest" description="Disordered" evidence="1">
    <location>
        <begin position="41"/>
        <end position="71"/>
    </location>
</feature>
<dbReference type="OrthoDB" id="9801217at2"/>
<dbReference type="PANTHER" id="PTHR11614">
    <property type="entry name" value="PHOSPHOLIPASE-RELATED"/>
    <property type="match status" value="1"/>
</dbReference>
<dbReference type="AlphaFoldDB" id="A0A5C5BFS6"/>
<dbReference type="SUPFAM" id="SSF53474">
    <property type="entry name" value="alpha/beta-Hydrolases"/>
    <property type="match status" value="1"/>
</dbReference>
<sequence>MRLPGRAVRSTGPLAGLPPRPALPALPTIPALAALAAAPPRGFVPEHQPDADGVSPFDAIPAPPPTDAWAPDVLGSGHEARTLPLADDFEGEVVATLVRYRAELDPAAPEGATDAEPRYAVVYLHGWSDYLLNPEIGPFWAGVGGVFYGVDLRKYGRSLRRYQTPGYIDDLATYDEDIEAALDVVEEEHPGLPVVLMAHSTGGLTASLWADRFPGRAAALVLVAPWLETQGSTLVRSVSTPVVTEVAKAFPLRVMPNVDLGFYNRTISDAHDGEWPIVGVWRPEHSFPVRYGWLAAILRGHGRVAQGLAVDVPVLVVRSARTLISPMWDDAMASSDIVIDVDVVAQRALRIAPTVTVATVEGALHDVLLSRPAVRARAYAEIAHWGRAYLP</sequence>
<dbReference type="InterPro" id="IPR022742">
    <property type="entry name" value="Hydrolase_4"/>
</dbReference>
<keyword evidence="4" id="KW-1185">Reference proteome</keyword>
<evidence type="ECO:0000259" key="2">
    <source>
        <dbReference type="Pfam" id="PF12146"/>
    </source>
</evidence>